<dbReference type="FunFam" id="3.40.50.300:FF:000006">
    <property type="entry name" value="DNA-binding transcriptional regulator NtrC"/>
    <property type="match status" value="1"/>
</dbReference>
<dbReference type="Gene3D" id="1.10.10.60">
    <property type="entry name" value="Homeodomain-like"/>
    <property type="match status" value="1"/>
</dbReference>
<dbReference type="InterPro" id="IPR025662">
    <property type="entry name" value="Sigma_54_int_dom_ATP-bd_1"/>
</dbReference>
<dbReference type="PROSITE" id="PS00675">
    <property type="entry name" value="SIGMA54_INTERACT_1"/>
    <property type="match status" value="1"/>
</dbReference>
<dbReference type="GO" id="GO:0043565">
    <property type="term" value="F:sequence-specific DNA binding"/>
    <property type="evidence" value="ECO:0007669"/>
    <property type="project" value="InterPro"/>
</dbReference>
<dbReference type="Proteomes" id="UP000596063">
    <property type="component" value="Chromosome"/>
</dbReference>
<dbReference type="InterPro" id="IPR003593">
    <property type="entry name" value="AAA+_ATPase"/>
</dbReference>
<dbReference type="EMBL" id="CP066167">
    <property type="protein sequence ID" value="QQD18482.1"/>
    <property type="molecule type" value="Genomic_DNA"/>
</dbReference>
<dbReference type="SUPFAM" id="SSF46689">
    <property type="entry name" value="Homeodomain-like"/>
    <property type="match status" value="1"/>
</dbReference>
<dbReference type="Pfam" id="PF00072">
    <property type="entry name" value="Response_reg"/>
    <property type="match status" value="1"/>
</dbReference>
<dbReference type="SUPFAM" id="SSF52540">
    <property type="entry name" value="P-loop containing nucleoside triphosphate hydrolases"/>
    <property type="match status" value="1"/>
</dbReference>
<dbReference type="Pfam" id="PF25601">
    <property type="entry name" value="AAA_lid_14"/>
    <property type="match status" value="1"/>
</dbReference>
<dbReference type="PANTHER" id="PTHR32071">
    <property type="entry name" value="TRANSCRIPTIONAL REGULATORY PROTEIN"/>
    <property type="match status" value="1"/>
</dbReference>
<dbReference type="GO" id="GO:0005524">
    <property type="term" value="F:ATP binding"/>
    <property type="evidence" value="ECO:0007669"/>
    <property type="project" value="UniProtKB-KW"/>
</dbReference>
<evidence type="ECO:0000256" key="4">
    <source>
        <dbReference type="ARBA" id="ARBA00023125"/>
    </source>
</evidence>
<organism evidence="9 10">
    <name type="scientific">Spongiibacter nanhainus</name>
    <dbReference type="NCBI Taxonomy" id="2794344"/>
    <lineage>
        <taxon>Bacteria</taxon>
        <taxon>Pseudomonadati</taxon>
        <taxon>Pseudomonadota</taxon>
        <taxon>Gammaproteobacteria</taxon>
        <taxon>Cellvibrionales</taxon>
        <taxon>Spongiibacteraceae</taxon>
        <taxon>Spongiibacter</taxon>
    </lineage>
</organism>
<evidence type="ECO:0000256" key="1">
    <source>
        <dbReference type="ARBA" id="ARBA00022741"/>
    </source>
</evidence>
<dbReference type="SMART" id="SM00448">
    <property type="entry name" value="REC"/>
    <property type="match status" value="1"/>
</dbReference>
<dbReference type="GO" id="GO:0000160">
    <property type="term" value="P:phosphorelay signal transduction system"/>
    <property type="evidence" value="ECO:0007669"/>
    <property type="project" value="InterPro"/>
</dbReference>
<dbReference type="Gene3D" id="3.40.50.2300">
    <property type="match status" value="1"/>
</dbReference>
<dbReference type="Gene3D" id="3.40.50.300">
    <property type="entry name" value="P-loop containing nucleotide triphosphate hydrolases"/>
    <property type="match status" value="1"/>
</dbReference>
<dbReference type="Pfam" id="PF00158">
    <property type="entry name" value="Sigma54_activat"/>
    <property type="match status" value="1"/>
</dbReference>
<keyword evidence="6" id="KW-0597">Phosphoprotein</keyword>
<dbReference type="AlphaFoldDB" id="A0A7T4R1C0"/>
<evidence type="ECO:0000256" key="2">
    <source>
        <dbReference type="ARBA" id="ARBA00022840"/>
    </source>
</evidence>
<dbReference type="InterPro" id="IPR011006">
    <property type="entry name" value="CheY-like_superfamily"/>
</dbReference>
<keyword evidence="4" id="KW-0238">DNA-binding</keyword>
<dbReference type="Gene3D" id="1.10.8.60">
    <property type="match status" value="1"/>
</dbReference>
<accession>A0A7T4R1C0</accession>
<evidence type="ECO:0000313" key="9">
    <source>
        <dbReference type="EMBL" id="QQD18482.1"/>
    </source>
</evidence>
<proteinExistence type="predicted"/>
<dbReference type="SUPFAM" id="SSF52172">
    <property type="entry name" value="CheY-like"/>
    <property type="match status" value="1"/>
</dbReference>
<evidence type="ECO:0000259" key="7">
    <source>
        <dbReference type="PROSITE" id="PS50045"/>
    </source>
</evidence>
<feature type="modified residue" description="4-aspartylphosphate" evidence="6">
    <location>
        <position position="55"/>
    </location>
</feature>
<evidence type="ECO:0000256" key="3">
    <source>
        <dbReference type="ARBA" id="ARBA00023015"/>
    </source>
</evidence>
<dbReference type="InterPro" id="IPR002197">
    <property type="entry name" value="HTH_Fis"/>
</dbReference>
<dbReference type="PANTHER" id="PTHR32071:SF116">
    <property type="entry name" value="TRANSCRIPTIONAL REGULATORY PROTEIN GLRR"/>
    <property type="match status" value="1"/>
</dbReference>
<dbReference type="PROSITE" id="PS50045">
    <property type="entry name" value="SIGMA54_INTERACT_4"/>
    <property type="match status" value="1"/>
</dbReference>
<keyword evidence="10" id="KW-1185">Reference proteome</keyword>
<dbReference type="InterPro" id="IPR025943">
    <property type="entry name" value="Sigma_54_int_dom_ATP-bd_2"/>
</dbReference>
<dbReference type="InterPro" id="IPR058031">
    <property type="entry name" value="AAA_lid_NorR"/>
</dbReference>
<keyword evidence="1" id="KW-0547">Nucleotide-binding</keyword>
<keyword evidence="5" id="KW-0804">Transcription</keyword>
<dbReference type="PROSITE" id="PS00676">
    <property type="entry name" value="SIGMA54_INTERACT_2"/>
    <property type="match status" value="1"/>
</dbReference>
<sequence>MNTEATLLLVDDDTGLLELLSMRLEAWGYQVVCVESGDDALAVVAEREVDLVLSDLRMDGLDGLALFEALQQRHPGLPLILLTAHGRVEDAVTATQKGVFGFLTKPVDKDELRKLIDEALGQHPRPKDNDWCDDLVYGSAAMQQLLDQAWRVASSPLNIMISGESGTGKEVMARALHRASPRHAEPFIAINCSAIPGDLLESELFGHVKGAFSGATRDHEGLFARADGGTVFLDEIGDMPLALQAKLLRVLQEQVLRPVGGRADRHIDVRVLSATHRDLRRAVKDGGFREDLYYRLNAVELTLPALRERPSDIPLLARHFLAVAAERQHTERKQLSPAAMSKLVSYPWPGNIRQLGNIIEQLVALTPGPVIGDGQVVASLPEEDDGASEIPKFAEARKDFESRYLRRLLTATGGNMTQAAKCAGRNRSDLYKLIKKHGIDPEQLRSA</sequence>
<keyword evidence="3" id="KW-0805">Transcription regulation</keyword>
<dbReference type="PRINTS" id="PR01590">
    <property type="entry name" value="HTHFIS"/>
</dbReference>
<dbReference type="InterPro" id="IPR002078">
    <property type="entry name" value="Sigma_54_int"/>
</dbReference>
<dbReference type="PROSITE" id="PS00688">
    <property type="entry name" value="SIGMA54_INTERACT_3"/>
    <property type="match status" value="1"/>
</dbReference>
<dbReference type="InterPro" id="IPR027417">
    <property type="entry name" value="P-loop_NTPase"/>
</dbReference>
<feature type="domain" description="Response regulatory" evidence="8">
    <location>
        <begin position="6"/>
        <end position="120"/>
    </location>
</feature>
<evidence type="ECO:0000259" key="8">
    <source>
        <dbReference type="PROSITE" id="PS50110"/>
    </source>
</evidence>
<dbReference type="InterPro" id="IPR025944">
    <property type="entry name" value="Sigma_54_int_dom_CS"/>
</dbReference>
<dbReference type="KEGG" id="snan:I6N98_00985"/>
<dbReference type="SMART" id="SM00382">
    <property type="entry name" value="AAA"/>
    <property type="match status" value="1"/>
</dbReference>
<dbReference type="CDD" id="cd00156">
    <property type="entry name" value="REC"/>
    <property type="match status" value="1"/>
</dbReference>
<dbReference type="InterPro" id="IPR009057">
    <property type="entry name" value="Homeodomain-like_sf"/>
</dbReference>
<dbReference type="CDD" id="cd00009">
    <property type="entry name" value="AAA"/>
    <property type="match status" value="1"/>
</dbReference>
<name>A0A7T4R1C0_9GAMM</name>
<evidence type="ECO:0000313" key="10">
    <source>
        <dbReference type="Proteomes" id="UP000596063"/>
    </source>
</evidence>
<evidence type="ECO:0000256" key="6">
    <source>
        <dbReference type="PROSITE-ProRule" id="PRU00169"/>
    </source>
</evidence>
<evidence type="ECO:0000256" key="5">
    <source>
        <dbReference type="ARBA" id="ARBA00023163"/>
    </source>
</evidence>
<gene>
    <name evidence="9" type="ORF">I6N98_00985</name>
</gene>
<reference evidence="9 10" key="1">
    <citation type="submission" date="2020-12" db="EMBL/GenBank/DDBJ databases">
        <authorList>
            <person name="Shan Y."/>
        </authorList>
    </citation>
    <scope>NUCLEOTIDE SEQUENCE [LARGE SCALE GENOMIC DNA]</scope>
    <source>
        <strain evidence="10">csc3.9</strain>
    </source>
</reference>
<dbReference type="GO" id="GO:0006355">
    <property type="term" value="P:regulation of DNA-templated transcription"/>
    <property type="evidence" value="ECO:0007669"/>
    <property type="project" value="InterPro"/>
</dbReference>
<keyword evidence="2" id="KW-0067">ATP-binding</keyword>
<protein>
    <submittedName>
        <fullName evidence="9">Sigma 54-interacting transcriptional regulator</fullName>
    </submittedName>
</protein>
<dbReference type="PROSITE" id="PS50110">
    <property type="entry name" value="RESPONSE_REGULATORY"/>
    <property type="match status" value="1"/>
</dbReference>
<dbReference type="InterPro" id="IPR001789">
    <property type="entry name" value="Sig_transdc_resp-reg_receiver"/>
</dbReference>
<feature type="domain" description="Sigma-54 factor interaction" evidence="7">
    <location>
        <begin position="135"/>
        <end position="364"/>
    </location>
</feature>
<dbReference type="RefSeq" id="WP_198569973.1">
    <property type="nucleotide sequence ID" value="NZ_CP066167.1"/>
</dbReference>